<evidence type="ECO:0000256" key="2">
    <source>
        <dbReference type="ARBA" id="ARBA00005819"/>
    </source>
</evidence>
<comment type="subcellular location">
    <subcellularLocation>
        <location evidence="1">Nucleus</location>
        <location evidence="1">Nucleolus</location>
    </subcellularLocation>
</comment>
<feature type="non-terminal residue" evidence="6">
    <location>
        <position position="1"/>
    </location>
</feature>
<dbReference type="GO" id="GO:0003723">
    <property type="term" value="F:RNA binding"/>
    <property type="evidence" value="ECO:0007669"/>
    <property type="project" value="UniProtKB-KW"/>
</dbReference>
<evidence type="ECO:0000256" key="3">
    <source>
        <dbReference type="ARBA" id="ARBA00020737"/>
    </source>
</evidence>
<accession>A0A836JQJ1</accession>
<dbReference type="GO" id="GO:0000472">
    <property type="term" value="P:endonucleolytic cleavage to generate mature 5'-end of SSU-rRNA from (SSU-rRNA, 5.8S rRNA, LSU-rRNA)"/>
    <property type="evidence" value="ECO:0007669"/>
    <property type="project" value="TreeGrafter"/>
</dbReference>
<gene>
    <name evidence="6" type="primary">Abt1</name>
    <name evidence="6" type="ORF">G6Z75_0006506</name>
</gene>
<dbReference type="AlphaFoldDB" id="A0A836JQJ1"/>
<protein>
    <recommendedName>
        <fullName evidence="3">Activator of basal transcription 1</fullName>
    </recommendedName>
</protein>
<dbReference type="InterPro" id="IPR039119">
    <property type="entry name" value="ABT1/Esf2"/>
</dbReference>
<name>A0A836JQJ1_9HYME</name>
<feature type="non-terminal residue" evidence="6">
    <location>
        <position position="216"/>
    </location>
</feature>
<evidence type="ECO:0000256" key="5">
    <source>
        <dbReference type="ARBA" id="ARBA00023242"/>
    </source>
</evidence>
<keyword evidence="4" id="KW-0694">RNA-binding</keyword>
<organism evidence="6 7">
    <name type="scientific">Acromyrmex insinuator</name>
    <dbReference type="NCBI Taxonomy" id="230686"/>
    <lineage>
        <taxon>Eukaryota</taxon>
        <taxon>Metazoa</taxon>
        <taxon>Ecdysozoa</taxon>
        <taxon>Arthropoda</taxon>
        <taxon>Hexapoda</taxon>
        <taxon>Insecta</taxon>
        <taxon>Pterygota</taxon>
        <taxon>Neoptera</taxon>
        <taxon>Endopterygota</taxon>
        <taxon>Hymenoptera</taxon>
        <taxon>Apocrita</taxon>
        <taxon>Aculeata</taxon>
        <taxon>Formicoidea</taxon>
        <taxon>Formicidae</taxon>
        <taxon>Myrmicinae</taxon>
        <taxon>Acromyrmex</taxon>
    </lineage>
</organism>
<evidence type="ECO:0000256" key="1">
    <source>
        <dbReference type="ARBA" id="ARBA00004604"/>
    </source>
</evidence>
<dbReference type="GO" id="GO:0034462">
    <property type="term" value="P:small-subunit processome assembly"/>
    <property type="evidence" value="ECO:0007669"/>
    <property type="project" value="TreeGrafter"/>
</dbReference>
<dbReference type="InterPro" id="IPR012677">
    <property type="entry name" value="Nucleotide-bd_a/b_plait_sf"/>
</dbReference>
<comment type="caution">
    <text evidence="6">The sequence shown here is derived from an EMBL/GenBank/DDBJ whole genome shotgun (WGS) entry which is preliminary data.</text>
</comment>
<dbReference type="EMBL" id="JAANHZ010000106">
    <property type="protein sequence ID" value="KAG5315806.1"/>
    <property type="molecule type" value="Genomic_DNA"/>
</dbReference>
<dbReference type="InterPro" id="IPR035979">
    <property type="entry name" value="RBD_domain_sf"/>
</dbReference>
<sequence length="216" mass="25833">MDYDADESAQIQKKIEKKGKNVKRGIIYLSTIPKYMNITMIREIFSAYGKVGRVYLQLVDNETQSVKHKKKTKKVIKHFTEGWIEFESKKVAKFVAETLNNTQVSTRKKSKFYDVMWNIKYLPRFKWIHLSERLAYERAVHKQRLLTEIAQAKREINFFSYNVDRSKKLRRKHEQGEETTFELPEVKQRDTDNEIRNRKANTQVEDRTEFLKSIFG</sequence>
<dbReference type="GO" id="GO:0005730">
    <property type="term" value="C:nucleolus"/>
    <property type="evidence" value="ECO:0007669"/>
    <property type="project" value="UniProtKB-SubCell"/>
</dbReference>
<reference evidence="6" key="1">
    <citation type="submission" date="2020-02" db="EMBL/GenBank/DDBJ databases">
        <title>Relaxed selection underlies rapid genomic changes in the transitions from sociality to social parasitism in ants.</title>
        <authorList>
            <person name="Bi X."/>
        </authorList>
    </citation>
    <scope>NUCLEOTIDE SEQUENCE</scope>
    <source>
        <strain evidence="6">BGI-DK2013a</strain>
        <tissue evidence="6">Whole body</tissue>
    </source>
</reference>
<keyword evidence="7" id="KW-1185">Reference proteome</keyword>
<evidence type="ECO:0000256" key="4">
    <source>
        <dbReference type="ARBA" id="ARBA00022884"/>
    </source>
</evidence>
<keyword evidence="5" id="KW-0539">Nucleus</keyword>
<dbReference type="InterPro" id="IPR034353">
    <property type="entry name" value="ABT1/ESF2_RRM"/>
</dbReference>
<dbReference type="CDD" id="cd12263">
    <property type="entry name" value="RRM_ABT1_like"/>
    <property type="match status" value="1"/>
</dbReference>
<comment type="similarity">
    <text evidence="2">Belongs to the ESF2/ABP1 family.</text>
</comment>
<dbReference type="GO" id="GO:0000447">
    <property type="term" value="P:endonucleolytic cleavage in ITS1 to separate SSU-rRNA from 5.8S rRNA and LSU-rRNA from tricistronic rRNA transcript (SSU-rRNA, 5.8S rRNA, LSU-rRNA)"/>
    <property type="evidence" value="ECO:0007669"/>
    <property type="project" value="TreeGrafter"/>
</dbReference>
<dbReference type="GO" id="GO:0000480">
    <property type="term" value="P:endonucleolytic cleavage in 5'-ETS of tricistronic rRNA transcript (SSU-rRNA, 5.8S rRNA, LSU-rRNA)"/>
    <property type="evidence" value="ECO:0007669"/>
    <property type="project" value="TreeGrafter"/>
</dbReference>
<dbReference type="SUPFAM" id="SSF54928">
    <property type="entry name" value="RNA-binding domain, RBD"/>
    <property type="match status" value="1"/>
</dbReference>
<dbReference type="Proteomes" id="UP000667349">
    <property type="component" value="Unassembled WGS sequence"/>
</dbReference>
<dbReference type="PANTHER" id="PTHR12311">
    <property type="entry name" value="ACTIVATOR OF BASAL TRANSCRIPTION 1"/>
    <property type="match status" value="1"/>
</dbReference>
<proteinExistence type="inferred from homology"/>
<evidence type="ECO:0000313" key="6">
    <source>
        <dbReference type="EMBL" id="KAG5315806.1"/>
    </source>
</evidence>
<evidence type="ECO:0000313" key="7">
    <source>
        <dbReference type="Proteomes" id="UP000667349"/>
    </source>
</evidence>
<dbReference type="PANTHER" id="PTHR12311:SF7">
    <property type="entry name" value="ACTIVATOR OF BASAL TRANSCRIPTION 1"/>
    <property type="match status" value="1"/>
</dbReference>
<dbReference type="Gene3D" id="3.30.70.330">
    <property type="match status" value="1"/>
</dbReference>